<accession>A0A7U7J0Z4</accession>
<dbReference type="InterPro" id="IPR050297">
    <property type="entry name" value="LipidA_mod_glycosyltrf_83"/>
</dbReference>
<evidence type="ECO:0000259" key="9">
    <source>
        <dbReference type="Pfam" id="PF13231"/>
    </source>
</evidence>
<dbReference type="AlphaFoldDB" id="A0A7U7J0Z4"/>
<evidence type="ECO:0000256" key="3">
    <source>
        <dbReference type="ARBA" id="ARBA00022676"/>
    </source>
</evidence>
<feature type="domain" description="Glycosyltransferase RgtA/B/C/D-like" evidence="9">
    <location>
        <begin position="57"/>
        <end position="220"/>
    </location>
</feature>
<dbReference type="RefSeq" id="WP_052349034.1">
    <property type="nucleotide sequence ID" value="NZ_CBLY010000006.1"/>
</dbReference>
<comment type="subcellular location">
    <subcellularLocation>
        <location evidence="1">Cell membrane</location>
        <topology evidence="1">Multi-pass membrane protein</topology>
    </subcellularLocation>
</comment>
<keyword evidence="5 8" id="KW-0812">Transmembrane</keyword>
<dbReference type="GO" id="GO:0009103">
    <property type="term" value="P:lipopolysaccharide biosynthetic process"/>
    <property type="evidence" value="ECO:0007669"/>
    <property type="project" value="UniProtKB-ARBA"/>
</dbReference>
<proteinExistence type="predicted"/>
<feature type="transmembrane region" description="Helical" evidence="8">
    <location>
        <begin position="179"/>
        <end position="197"/>
    </location>
</feature>
<reference evidence="10 11" key="2">
    <citation type="journal article" date="2014" name="PLoS ONE">
        <title>Evolution of mitochondria reconstructed from the energy metabolism of living bacteria.</title>
        <authorList>
            <person name="Degli Esposti M."/>
            <person name="Chouaia B."/>
            <person name="Comandatore F."/>
            <person name="Crotti E."/>
            <person name="Sassera D."/>
            <person name="Lievens P.M."/>
            <person name="Daffonchio D."/>
            <person name="Bandi C."/>
        </authorList>
    </citation>
    <scope>NUCLEOTIDE SEQUENCE [LARGE SCALE GENOMIC DNA]</scope>
    <source>
        <strain evidence="11">AM169</strain>
    </source>
</reference>
<keyword evidence="7 8" id="KW-0472">Membrane</keyword>
<keyword evidence="4" id="KW-0808">Transferase</keyword>
<reference evidence="10 11" key="1">
    <citation type="journal article" date="2014" name="Genome Biol. Evol.">
        <title>Acetic acid bacteria genomes reveal functional traits for adaptation to life in insect guts.</title>
        <authorList>
            <person name="Chouaia B."/>
            <person name="Gaiarsa S."/>
            <person name="Crotti E."/>
            <person name="Comandatore F."/>
            <person name="Degli Esposti M."/>
            <person name="Ricci I."/>
            <person name="Alma A."/>
            <person name="Favia G."/>
            <person name="Bandi C."/>
            <person name="Daffonchio D."/>
        </authorList>
    </citation>
    <scope>NUCLEOTIDE SEQUENCE [LARGE SCALE GENOMIC DNA]</scope>
    <source>
        <strain evidence="11">AM169</strain>
    </source>
</reference>
<keyword evidence="6 8" id="KW-1133">Transmembrane helix</keyword>
<keyword evidence="3" id="KW-0328">Glycosyltransferase</keyword>
<feature type="transmembrane region" description="Helical" evidence="8">
    <location>
        <begin position="280"/>
        <end position="298"/>
    </location>
</feature>
<evidence type="ECO:0000256" key="7">
    <source>
        <dbReference type="ARBA" id="ARBA00023136"/>
    </source>
</evidence>
<dbReference type="PANTHER" id="PTHR33908:SF11">
    <property type="entry name" value="MEMBRANE PROTEIN"/>
    <property type="match status" value="1"/>
</dbReference>
<feature type="transmembrane region" description="Helical" evidence="8">
    <location>
        <begin position="156"/>
        <end position="173"/>
    </location>
</feature>
<feature type="transmembrane region" description="Helical" evidence="8">
    <location>
        <begin position="78"/>
        <end position="97"/>
    </location>
</feature>
<feature type="transmembrane region" description="Helical" evidence="8">
    <location>
        <begin position="109"/>
        <end position="128"/>
    </location>
</feature>
<feature type="transmembrane region" description="Helical" evidence="8">
    <location>
        <begin position="247"/>
        <end position="268"/>
    </location>
</feature>
<dbReference type="GO" id="GO:0016763">
    <property type="term" value="F:pentosyltransferase activity"/>
    <property type="evidence" value="ECO:0007669"/>
    <property type="project" value="TreeGrafter"/>
</dbReference>
<dbReference type="Proteomes" id="UP000027590">
    <property type="component" value="Unassembled WGS sequence"/>
</dbReference>
<feature type="transmembrane region" description="Helical" evidence="8">
    <location>
        <begin position="304"/>
        <end position="321"/>
    </location>
</feature>
<dbReference type="Pfam" id="PF13231">
    <property type="entry name" value="PMT_2"/>
    <property type="match status" value="1"/>
</dbReference>
<name>A0A7U7J0Z4_9PROT</name>
<keyword evidence="2" id="KW-1003">Cell membrane</keyword>
<sequence>MLKPVRFFRRWKPLHILFCCTALGLMVRLFLAAEVPLIPDEAYYWLWSRHMQAGYLDHPFMVALWIRLGTLLWGDTPFGVRFCGLVGFVCANIWLFLAARRFFPSRDRVGVRAILLLNVTLMASVGLVPATPDVPLFVFLCLMLWALSGALQSHGAAACGWWVLCGIGLGLAADSKYTALLPGLGLVGFVLFGGRGAWRMAGPWLGGGAAALMVLPTLVWNERHGWAGLLKQGGRASYWHPERAGQFLGELLAGQLALLTPWVAVLCFMGLWRARHGQHVLLWLSAPALLLFLVNVTGERVQPNWVWVLYPALILAGAAYAGRLRGACMTGGICTVLVYAQCLTGWLPLPPHMDPIARLGAGWSDLAAAVAEEAEKAGISCLATDDYALASILAFQKPQGLAVLGKDSRWGYVAGLPHETVRTVLYLKDGRYGPVPAGGWAVWRKDRKRPVRVYLLEKRHDLSGWIVQRP</sequence>
<evidence type="ECO:0000256" key="8">
    <source>
        <dbReference type="SAM" id="Phobius"/>
    </source>
</evidence>
<comment type="caution">
    <text evidence="10">The sequence shown here is derived from an EMBL/GenBank/DDBJ whole genome shotgun (WGS) entry which is preliminary data.</text>
</comment>
<evidence type="ECO:0000256" key="1">
    <source>
        <dbReference type="ARBA" id="ARBA00004651"/>
    </source>
</evidence>
<organism evidence="10 11">
    <name type="scientific">Parasaccharibacter apium</name>
    <dbReference type="NCBI Taxonomy" id="1510841"/>
    <lineage>
        <taxon>Bacteria</taxon>
        <taxon>Pseudomonadati</taxon>
        <taxon>Pseudomonadota</taxon>
        <taxon>Alphaproteobacteria</taxon>
        <taxon>Acetobacterales</taxon>
        <taxon>Acetobacteraceae</taxon>
        <taxon>Parasaccharibacter</taxon>
    </lineage>
</organism>
<dbReference type="InterPro" id="IPR038731">
    <property type="entry name" value="RgtA/B/C-like"/>
</dbReference>
<evidence type="ECO:0000313" key="11">
    <source>
        <dbReference type="Proteomes" id="UP000027590"/>
    </source>
</evidence>
<dbReference type="PANTHER" id="PTHR33908">
    <property type="entry name" value="MANNOSYLTRANSFERASE YKCB-RELATED"/>
    <property type="match status" value="1"/>
</dbReference>
<evidence type="ECO:0000256" key="4">
    <source>
        <dbReference type="ARBA" id="ARBA00022679"/>
    </source>
</evidence>
<dbReference type="GO" id="GO:0005886">
    <property type="term" value="C:plasma membrane"/>
    <property type="evidence" value="ECO:0007669"/>
    <property type="project" value="UniProtKB-SubCell"/>
</dbReference>
<evidence type="ECO:0000256" key="6">
    <source>
        <dbReference type="ARBA" id="ARBA00022989"/>
    </source>
</evidence>
<dbReference type="EMBL" id="CBLY010000006">
    <property type="protein sequence ID" value="CDG33666.1"/>
    <property type="molecule type" value="Genomic_DNA"/>
</dbReference>
<evidence type="ECO:0000256" key="2">
    <source>
        <dbReference type="ARBA" id="ARBA00022475"/>
    </source>
</evidence>
<evidence type="ECO:0000256" key="5">
    <source>
        <dbReference type="ARBA" id="ARBA00022692"/>
    </source>
</evidence>
<evidence type="ECO:0000313" key="10">
    <source>
        <dbReference type="EMBL" id="CDG33666.1"/>
    </source>
</evidence>
<protein>
    <recommendedName>
        <fullName evidence="9">Glycosyltransferase RgtA/B/C/D-like domain-containing protein</fullName>
    </recommendedName>
</protein>
<gene>
    <name evidence="10" type="ORF">SACS_0928</name>
</gene>